<dbReference type="InterPro" id="IPR013780">
    <property type="entry name" value="Glyco_hydro_b"/>
</dbReference>
<evidence type="ECO:0000259" key="6">
    <source>
        <dbReference type="Pfam" id="PF01055"/>
    </source>
</evidence>
<gene>
    <name evidence="8" type="ORF">C8P65_101457</name>
</gene>
<dbReference type="InterPro" id="IPR017853">
    <property type="entry name" value="GH"/>
</dbReference>
<dbReference type="PANTHER" id="PTHR43053">
    <property type="entry name" value="GLYCOSIDASE FAMILY 31"/>
    <property type="match status" value="1"/>
</dbReference>
<sequence length="534" mass="61076">MTKNIQMKRIFAFITLCSSLWANAQQPTEITLLPNEQWWGGFTGVGKEMPYQPSARVYNLRTENFNNQSVPYLLSNKGRYIAADTPFAYQFQEGKIVITPSRGTVSCQSSKGNDLKSAYQAVSKQYFPPSGTIPPEVFFTKPQYNTWIELIYNQNQKDVLAYAQAIIDNGMPTGVIMIDDNWQKDYGVWQFRPDKFPSPKEMIAKLHQMGFKVMVWVCPFVSPDSQEYRFLRDKGYLIKKKGSHTPAILDWWNGLSACYDLSNPDAFKHFVGELQQLQKEYGIDGFKFDAGDPERYLAEAIEVFDQKSYDTEQTYLWGKLGLAFPYNEFRACWKLGGQPLVQRLGDKSYSWNGVARLIPDMIAAGLNGYAYACPDMIGGGEYGSFLNVDPTKFNQKLIVRSCQIHAMMPMMQFSVAPWRILSKENLDICIKYAKWHEQLGSYLIEQAKQSAKTGEPIVRSMEYAFPNQGFADCKDQYMLGDKYLVAPVITESDTRTVKLPKGSWRDDQGKKYKGGKTYTLQVPLDRLPYFIINE</sequence>
<evidence type="ECO:0000259" key="7">
    <source>
        <dbReference type="Pfam" id="PF21365"/>
    </source>
</evidence>
<feature type="signal peptide" evidence="5">
    <location>
        <begin position="1"/>
        <end position="24"/>
    </location>
</feature>
<evidence type="ECO:0000256" key="2">
    <source>
        <dbReference type="ARBA" id="ARBA00022801"/>
    </source>
</evidence>
<name>A0A2T5XZ46_9FLAO</name>
<evidence type="ECO:0000256" key="4">
    <source>
        <dbReference type="RuleBase" id="RU361185"/>
    </source>
</evidence>
<dbReference type="GO" id="GO:0004553">
    <property type="term" value="F:hydrolase activity, hydrolyzing O-glycosyl compounds"/>
    <property type="evidence" value="ECO:0007669"/>
    <property type="project" value="InterPro"/>
</dbReference>
<evidence type="ECO:0000256" key="3">
    <source>
        <dbReference type="ARBA" id="ARBA00023295"/>
    </source>
</evidence>
<dbReference type="Gene3D" id="2.60.40.1180">
    <property type="entry name" value="Golgi alpha-mannosidase II"/>
    <property type="match status" value="1"/>
</dbReference>
<dbReference type="InterPro" id="IPR050985">
    <property type="entry name" value="Alpha-glycosidase_related"/>
</dbReference>
<dbReference type="Proteomes" id="UP000243985">
    <property type="component" value="Unassembled WGS sequence"/>
</dbReference>
<dbReference type="AlphaFoldDB" id="A0A2T5XZ46"/>
<reference evidence="8 9" key="1">
    <citation type="submission" date="2018-04" db="EMBL/GenBank/DDBJ databases">
        <title>Genomic Encyclopedia of Archaeal and Bacterial Type Strains, Phase II (KMG-II): from individual species to whole genera.</title>
        <authorList>
            <person name="Goeker M."/>
        </authorList>
    </citation>
    <scope>NUCLEOTIDE SEQUENCE [LARGE SCALE GENOMIC DNA]</scope>
    <source>
        <strain evidence="8 9">DSM 22902</strain>
    </source>
</reference>
<dbReference type="InterPro" id="IPR000322">
    <property type="entry name" value="Glyco_hydro_31_TIM"/>
</dbReference>
<feature type="chain" id="PRO_5015555792" evidence="5">
    <location>
        <begin position="25"/>
        <end position="534"/>
    </location>
</feature>
<feature type="domain" description="Glycoside hydrolase family 31 TIM barrel" evidence="6">
    <location>
        <begin position="152"/>
        <end position="297"/>
    </location>
</feature>
<dbReference type="Pfam" id="PF01055">
    <property type="entry name" value="Glyco_hydro_31_2nd"/>
    <property type="match status" value="1"/>
</dbReference>
<comment type="caution">
    <text evidence="8">The sequence shown here is derived from an EMBL/GenBank/DDBJ whole genome shotgun (WGS) entry which is preliminary data.</text>
</comment>
<evidence type="ECO:0000313" key="9">
    <source>
        <dbReference type="Proteomes" id="UP000243985"/>
    </source>
</evidence>
<dbReference type="InterPro" id="IPR048395">
    <property type="entry name" value="Glyco_hydro_31_C"/>
</dbReference>
<dbReference type="GO" id="GO:0005975">
    <property type="term" value="P:carbohydrate metabolic process"/>
    <property type="evidence" value="ECO:0007669"/>
    <property type="project" value="InterPro"/>
</dbReference>
<dbReference type="PANTHER" id="PTHR43053:SF4">
    <property type="entry name" value="MYOGENESIS-REGULATING GLYCOSIDASE"/>
    <property type="match status" value="1"/>
</dbReference>
<dbReference type="Gene3D" id="3.20.20.80">
    <property type="entry name" value="Glycosidases"/>
    <property type="match status" value="1"/>
</dbReference>
<keyword evidence="2 4" id="KW-0378">Hydrolase</keyword>
<feature type="domain" description="Glycosyl hydrolase family 31 C-terminal" evidence="7">
    <location>
        <begin position="454"/>
        <end position="531"/>
    </location>
</feature>
<dbReference type="SUPFAM" id="SSF51445">
    <property type="entry name" value="(Trans)glycosidases"/>
    <property type="match status" value="1"/>
</dbReference>
<dbReference type="SUPFAM" id="SSF51011">
    <property type="entry name" value="Glycosyl hydrolase domain"/>
    <property type="match status" value="1"/>
</dbReference>
<organism evidence="8 9">
    <name type="scientific">Capnocytophaga leadbetteri</name>
    <dbReference type="NCBI Taxonomy" id="327575"/>
    <lineage>
        <taxon>Bacteria</taxon>
        <taxon>Pseudomonadati</taxon>
        <taxon>Bacteroidota</taxon>
        <taxon>Flavobacteriia</taxon>
        <taxon>Flavobacteriales</taxon>
        <taxon>Flavobacteriaceae</taxon>
        <taxon>Capnocytophaga</taxon>
    </lineage>
</organism>
<evidence type="ECO:0000256" key="1">
    <source>
        <dbReference type="ARBA" id="ARBA00007806"/>
    </source>
</evidence>
<comment type="similarity">
    <text evidence="1 4">Belongs to the glycosyl hydrolase 31 family.</text>
</comment>
<keyword evidence="5" id="KW-0732">Signal</keyword>
<evidence type="ECO:0000313" key="8">
    <source>
        <dbReference type="EMBL" id="PTX08788.1"/>
    </source>
</evidence>
<keyword evidence="3 4" id="KW-0326">Glycosidase</keyword>
<accession>A0A2T5XZ46</accession>
<dbReference type="Pfam" id="PF21365">
    <property type="entry name" value="Glyco_hydro_31_3rd"/>
    <property type="match status" value="1"/>
</dbReference>
<dbReference type="EMBL" id="QBKG01000001">
    <property type="protein sequence ID" value="PTX08788.1"/>
    <property type="molecule type" value="Genomic_DNA"/>
</dbReference>
<protein>
    <submittedName>
        <fullName evidence="8">Alpha-glucosidase</fullName>
    </submittedName>
</protein>
<proteinExistence type="inferred from homology"/>
<dbReference type="CDD" id="cd06592">
    <property type="entry name" value="GH31_NET37"/>
    <property type="match status" value="1"/>
</dbReference>
<evidence type="ECO:0000256" key="5">
    <source>
        <dbReference type="SAM" id="SignalP"/>
    </source>
</evidence>